<comment type="caution">
    <text evidence="1">The sequence shown here is derived from an EMBL/GenBank/DDBJ whole genome shotgun (WGS) entry which is preliminary data.</text>
</comment>
<accession>A0AB34IX40</accession>
<keyword evidence="2" id="KW-1185">Reference proteome</keyword>
<protein>
    <recommendedName>
        <fullName evidence="3">Mediator of RNA polymerase II transcription subunit 7</fullName>
    </recommendedName>
</protein>
<dbReference type="EMBL" id="JBGBPQ010000016">
    <property type="protein sequence ID" value="KAL1508666.1"/>
    <property type="molecule type" value="Genomic_DNA"/>
</dbReference>
<evidence type="ECO:0008006" key="3">
    <source>
        <dbReference type="Google" id="ProtNLM"/>
    </source>
</evidence>
<reference evidence="1 2" key="1">
    <citation type="journal article" date="2024" name="Science">
        <title>Giant polyketide synthase enzymes in the biosynthesis of giant marine polyether toxins.</title>
        <authorList>
            <person name="Fallon T.R."/>
            <person name="Shende V.V."/>
            <person name="Wierzbicki I.H."/>
            <person name="Pendleton A.L."/>
            <person name="Watervoot N.F."/>
            <person name="Auber R.P."/>
            <person name="Gonzalez D.J."/>
            <person name="Wisecaver J.H."/>
            <person name="Moore B.S."/>
        </authorList>
    </citation>
    <scope>NUCLEOTIDE SEQUENCE [LARGE SCALE GENOMIC DNA]</scope>
    <source>
        <strain evidence="1 2">12B1</strain>
    </source>
</reference>
<sequence length="136" mass="15520">MVASRVAPHPISSGLSVRALPETSFDQLSKVCDFWLLKGAGYDGPASRCLFELGHEIKALLQPLQQEEYRRKRRVQHLEQMMLQWIEVFGDSDGESLRTGEEKIRSPLAMMQMLQAQARQIQDLTDQLEHARAVSR</sequence>
<dbReference type="Proteomes" id="UP001515480">
    <property type="component" value="Unassembled WGS sequence"/>
</dbReference>
<gene>
    <name evidence="1" type="ORF">AB1Y20_004762</name>
</gene>
<organism evidence="1 2">
    <name type="scientific">Prymnesium parvum</name>
    <name type="common">Toxic golden alga</name>
    <dbReference type="NCBI Taxonomy" id="97485"/>
    <lineage>
        <taxon>Eukaryota</taxon>
        <taxon>Haptista</taxon>
        <taxon>Haptophyta</taxon>
        <taxon>Prymnesiophyceae</taxon>
        <taxon>Prymnesiales</taxon>
        <taxon>Prymnesiaceae</taxon>
        <taxon>Prymnesium</taxon>
    </lineage>
</organism>
<evidence type="ECO:0000313" key="1">
    <source>
        <dbReference type="EMBL" id="KAL1508666.1"/>
    </source>
</evidence>
<name>A0AB34IX40_PRYPA</name>
<evidence type="ECO:0000313" key="2">
    <source>
        <dbReference type="Proteomes" id="UP001515480"/>
    </source>
</evidence>
<dbReference type="AlphaFoldDB" id="A0AB34IX40"/>
<proteinExistence type="predicted"/>